<name>A0A7J3SM41_9CREN</name>
<comment type="caution">
    <text evidence="2">The sequence shown here is derived from an EMBL/GenBank/DDBJ whole genome shotgun (WGS) entry which is preliminary data.</text>
</comment>
<dbReference type="InterPro" id="IPR029044">
    <property type="entry name" value="Nucleotide-diphossugar_trans"/>
</dbReference>
<dbReference type="Gene3D" id="3.90.550.10">
    <property type="entry name" value="Spore Coat Polysaccharide Biosynthesis Protein SpsA, Chain A"/>
    <property type="match status" value="1"/>
</dbReference>
<keyword evidence="2" id="KW-0808">Transferase</keyword>
<reference evidence="2" key="1">
    <citation type="journal article" date="2020" name="mSystems">
        <title>Genome- and Community-Level Interaction Insights into Carbon Utilization and Element Cycling Functions of Hydrothermarchaeota in Hydrothermal Sediment.</title>
        <authorList>
            <person name="Zhou Z."/>
            <person name="Liu Y."/>
            <person name="Xu W."/>
            <person name="Pan J."/>
            <person name="Luo Z.H."/>
            <person name="Li M."/>
        </authorList>
    </citation>
    <scope>NUCLEOTIDE SEQUENCE [LARGE SCALE GENOMIC DNA]</scope>
    <source>
        <strain evidence="2">SpSt-885</strain>
    </source>
</reference>
<feature type="domain" description="Nucleotidyl transferase" evidence="1">
    <location>
        <begin position="6"/>
        <end position="239"/>
    </location>
</feature>
<proteinExistence type="predicted"/>
<organism evidence="2">
    <name type="scientific">Fervidicoccus fontis</name>
    <dbReference type="NCBI Taxonomy" id="683846"/>
    <lineage>
        <taxon>Archaea</taxon>
        <taxon>Thermoproteota</taxon>
        <taxon>Thermoprotei</taxon>
        <taxon>Fervidicoccales</taxon>
        <taxon>Fervidicoccaceae</taxon>
        <taxon>Fervidicoccus</taxon>
    </lineage>
</organism>
<gene>
    <name evidence="2" type="ORF">ENW83_05240</name>
</gene>
<evidence type="ECO:0000259" key="1">
    <source>
        <dbReference type="Pfam" id="PF00483"/>
    </source>
</evidence>
<dbReference type="InterPro" id="IPR050486">
    <property type="entry name" value="Mannose-1P_guanyltransferase"/>
</dbReference>
<dbReference type="CDD" id="cd04181">
    <property type="entry name" value="NTP_transferase"/>
    <property type="match status" value="1"/>
</dbReference>
<dbReference type="GO" id="GO:0016740">
    <property type="term" value="F:transferase activity"/>
    <property type="evidence" value="ECO:0007669"/>
    <property type="project" value="UniProtKB-KW"/>
</dbReference>
<dbReference type="Pfam" id="PF00483">
    <property type="entry name" value="NTP_transferase"/>
    <property type="match status" value="1"/>
</dbReference>
<dbReference type="PANTHER" id="PTHR22572">
    <property type="entry name" value="SUGAR-1-PHOSPHATE GUANYL TRANSFERASE"/>
    <property type="match status" value="1"/>
</dbReference>
<sequence>MKKATALIAAGGKGTRFHPYTEIIPKPMIPLGNEERPVLEFIVRWLERFGIKDIVMLVNHRWKYIRNYFGNGERFGVRITYSIDEPGGYTNTGGAVYKAYLDGLVDDLALVWYGDILAKIDLNNLLTFHLEKNSEITLVVSRKYSVPVGVAELDQDGKIKSMVEKPVLNINATIGVGVVQRSVFEGGIIEKLKKDFDFMGDLVPHAIKMGKRVYGYIYEGDWYDVGSLERYKKINENELESEFGFQ</sequence>
<dbReference type="SUPFAM" id="SSF53448">
    <property type="entry name" value="Nucleotide-diphospho-sugar transferases"/>
    <property type="match status" value="1"/>
</dbReference>
<dbReference type="AlphaFoldDB" id="A0A7J3SM41"/>
<accession>A0A7J3SM41</accession>
<dbReference type="InterPro" id="IPR005835">
    <property type="entry name" value="NTP_transferase_dom"/>
</dbReference>
<protein>
    <submittedName>
        <fullName evidence="2">Nucleotidyltransferase family protein</fullName>
    </submittedName>
</protein>
<dbReference type="EMBL" id="DTLS01000151">
    <property type="protein sequence ID" value="HGZ60587.1"/>
    <property type="molecule type" value="Genomic_DNA"/>
</dbReference>
<evidence type="ECO:0000313" key="2">
    <source>
        <dbReference type="EMBL" id="HGZ60587.1"/>
    </source>
</evidence>